<dbReference type="AlphaFoldDB" id="A0A538TAP2"/>
<evidence type="ECO:0000313" key="4">
    <source>
        <dbReference type="Proteomes" id="UP000316852"/>
    </source>
</evidence>
<accession>A0A538TAP2</accession>
<protein>
    <submittedName>
        <fullName evidence="3">Sugar transferase</fullName>
    </submittedName>
</protein>
<organism evidence="3 4">
    <name type="scientific">Eiseniibacteriota bacterium</name>
    <dbReference type="NCBI Taxonomy" id="2212470"/>
    <lineage>
        <taxon>Bacteria</taxon>
        <taxon>Candidatus Eiseniibacteriota</taxon>
    </lineage>
</organism>
<dbReference type="EMBL" id="VBOW01000013">
    <property type="protein sequence ID" value="TMQ60711.1"/>
    <property type="molecule type" value="Genomic_DNA"/>
</dbReference>
<dbReference type="Proteomes" id="UP000316852">
    <property type="component" value="Unassembled WGS sequence"/>
</dbReference>
<evidence type="ECO:0000259" key="2">
    <source>
        <dbReference type="Pfam" id="PF02397"/>
    </source>
</evidence>
<proteinExistence type="inferred from homology"/>
<sequence>MAAGIRAQLLLKRCLDVTGATLGLALLSPVFATIAVVVRLSSGNPILYRWKVVGVRGRPFTGYKFRTMIPEADAHRAGLESRNEMTSPVFKIRHDPRVTSVGRWLRRFSLDELPQLWSVLKGDMSLVGPRPPLQEEWSRFEAWQRRKLSVKPGITCLWQISGRSDIRDFTEWVRLDIDYIERWTLWLDLKILLATIGAIVRSRGAY</sequence>
<keyword evidence="3" id="KW-0808">Transferase</keyword>
<dbReference type="InterPro" id="IPR003362">
    <property type="entry name" value="Bact_transf"/>
</dbReference>
<reference evidence="3 4" key="1">
    <citation type="journal article" date="2019" name="Nat. Microbiol.">
        <title>Mediterranean grassland soil C-N compound turnover is dependent on rainfall and depth, and is mediated by genomically divergent microorganisms.</title>
        <authorList>
            <person name="Diamond S."/>
            <person name="Andeer P.F."/>
            <person name="Li Z."/>
            <person name="Crits-Christoph A."/>
            <person name="Burstein D."/>
            <person name="Anantharaman K."/>
            <person name="Lane K.R."/>
            <person name="Thomas B.C."/>
            <person name="Pan C."/>
            <person name="Northen T.R."/>
            <person name="Banfield J.F."/>
        </authorList>
    </citation>
    <scope>NUCLEOTIDE SEQUENCE [LARGE SCALE GENOMIC DNA]</scope>
    <source>
        <strain evidence="3">WS_6</strain>
    </source>
</reference>
<dbReference type="PANTHER" id="PTHR30576">
    <property type="entry name" value="COLANIC BIOSYNTHESIS UDP-GLUCOSE LIPID CARRIER TRANSFERASE"/>
    <property type="match status" value="1"/>
</dbReference>
<dbReference type="GO" id="GO:0016780">
    <property type="term" value="F:phosphotransferase activity, for other substituted phosphate groups"/>
    <property type="evidence" value="ECO:0007669"/>
    <property type="project" value="TreeGrafter"/>
</dbReference>
<feature type="domain" description="Bacterial sugar transferase" evidence="2">
    <location>
        <begin position="12"/>
        <end position="200"/>
    </location>
</feature>
<dbReference type="PANTHER" id="PTHR30576:SF10">
    <property type="entry name" value="SLL5057 PROTEIN"/>
    <property type="match status" value="1"/>
</dbReference>
<evidence type="ECO:0000256" key="1">
    <source>
        <dbReference type="ARBA" id="ARBA00006464"/>
    </source>
</evidence>
<comment type="similarity">
    <text evidence="1">Belongs to the bacterial sugar transferase family.</text>
</comment>
<name>A0A538TAP2_UNCEI</name>
<comment type="caution">
    <text evidence="3">The sequence shown here is derived from an EMBL/GenBank/DDBJ whole genome shotgun (WGS) entry which is preliminary data.</text>
</comment>
<gene>
    <name evidence="3" type="ORF">E6K76_01115</name>
</gene>
<dbReference type="Pfam" id="PF02397">
    <property type="entry name" value="Bac_transf"/>
    <property type="match status" value="1"/>
</dbReference>
<evidence type="ECO:0000313" key="3">
    <source>
        <dbReference type="EMBL" id="TMQ60711.1"/>
    </source>
</evidence>